<evidence type="ECO:0000256" key="5">
    <source>
        <dbReference type="ARBA" id="ARBA00022898"/>
    </source>
</evidence>
<evidence type="ECO:0000313" key="8">
    <source>
        <dbReference type="Proteomes" id="UP001465153"/>
    </source>
</evidence>
<keyword evidence="8" id="KW-1185">Reference proteome</keyword>
<organism evidence="7 8">
    <name type="scientific">Sessilibacter corallicola</name>
    <dbReference type="NCBI Taxonomy" id="2904075"/>
    <lineage>
        <taxon>Bacteria</taxon>
        <taxon>Pseudomonadati</taxon>
        <taxon>Pseudomonadota</taxon>
        <taxon>Gammaproteobacteria</taxon>
        <taxon>Cellvibrionales</taxon>
        <taxon>Cellvibrionaceae</taxon>
        <taxon>Sessilibacter</taxon>
    </lineage>
</organism>
<reference evidence="7 8" key="1">
    <citation type="submission" date="2024-04" db="EMBL/GenBank/DDBJ databases">
        <title>Draft genome sequence of Sessilibacter corallicola NBRC 116591.</title>
        <authorList>
            <person name="Miyakawa T."/>
            <person name="Kusuya Y."/>
            <person name="Miura T."/>
        </authorList>
    </citation>
    <scope>NUCLEOTIDE SEQUENCE [LARGE SCALE GENOMIC DNA]</scope>
    <source>
        <strain evidence="7 8">KU-00831-HH</strain>
    </source>
</reference>
<keyword evidence="3 7" id="KW-0032">Aminotransferase</keyword>
<proteinExistence type="inferred from homology"/>
<comment type="similarity">
    <text evidence="2 6">Belongs to the class-III pyridoxal-phosphate-dependent aminotransferase family.</text>
</comment>
<protein>
    <submittedName>
        <fullName evidence="7">Aspartate aminotransferase family protein</fullName>
    </submittedName>
</protein>
<dbReference type="InterPro" id="IPR049704">
    <property type="entry name" value="Aminotrans_3_PPA_site"/>
</dbReference>
<name>A0ABQ0ACF2_9GAMM</name>
<evidence type="ECO:0000256" key="1">
    <source>
        <dbReference type="ARBA" id="ARBA00001933"/>
    </source>
</evidence>
<dbReference type="InterPro" id="IPR015421">
    <property type="entry name" value="PyrdxlP-dep_Trfase_major"/>
</dbReference>
<dbReference type="InterPro" id="IPR005814">
    <property type="entry name" value="Aminotrans_3"/>
</dbReference>
<evidence type="ECO:0000256" key="3">
    <source>
        <dbReference type="ARBA" id="ARBA00022576"/>
    </source>
</evidence>
<dbReference type="Gene3D" id="3.90.1150.10">
    <property type="entry name" value="Aspartate Aminotransferase, domain 1"/>
    <property type="match status" value="1"/>
</dbReference>
<dbReference type="PROSITE" id="PS00600">
    <property type="entry name" value="AA_TRANSFER_CLASS_3"/>
    <property type="match status" value="1"/>
</dbReference>
<dbReference type="Proteomes" id="UP001465153">
    <property type="component" value="Unassembled WGS sequence"/>
</dbReference>
<evidence type="ECO:0000313" key="7">
    <source>
        <dbReference type="EMBL" id="GAA6169334.1"/>
    </source>
</evidence>
<keyword evidence="5 6" id="KW-0663">Pyridoxal phosphate</keyword>
<dbReference type="InterPro" id="IPR004637">
    <property type="entry name" value="Dat"/>
</dbReference>
<evidence type="ECO:0000256" key="6">
    <source>
        <dbReference type="RuleBase" id="RU003560"/>
    </source>
</evidence>
<dbReference type="CDD" id="cd00610">
    <property type="entry name" value="OAT_like"/>
    <property type="match status" value="1"/>
</dbReference>
<evidence type="ECO:0000256" key="2">
    <source>
        <dbReference type="ARBA" id="ARBA00008954"/>
    </source>
</evidence>
<dbReference type="InterPro" id="IPR015422">
    <property type="entry name" value="PyrdxlP-dep_Trfase_small"/>
</dbReference>
<dbReference type="EMBL" id="BAABWN010000011">
    <property type="protein sequence ID" value="GAA6169334.1"/>
    <property type="molecule type" value="Genomic_DNA"/>
</dbReference>
<evidence type="ECO:0000256" key="4">
    <source>
        <dbReference type="ARBA" id="ARBA00022679"/>
    </source>
</evidence>
<gene>
    <name evidence="7" type="ORF">NBRC116591_31450</name>
</gene>
<dbReference type="PANTHER" id="PTHR43552:SF1">
    <property type="entry name" value="DIAMINOBUTYRATE--2-OXOGLUTARATE AMINOTRANSFERASE"/>
    <property type="match status" value="1"/>
</dbReference>
<comment type="caution">
    <text evidence="7">The sequence shown here is derived from an EMBL/GenBank/DDBJ whole genome shotgun (WGS) entry which is preliminary data.</text>
</comment>
<dbReference type="Pfam" id="PF00202">
    <property type="entry name" value="Aminotran_3"/>
    <property type="match status" value="1"/>
</dbReference>
<dbReference type="PIRSF" id="PIRSF000521">
    <property type="entry name" value="Transaminase_4ab_Lys_Orn"/>
    <property type="match status" value="1"/>
</dbReference>
<keyword evidence="4" id="KW-0808">Transferase</keyword>
<comment type="cofactor">
    <cofactor evidence="1">
        <name>pyridoxal 5'-phosphate</name>
        <dbReference type="ChEBI" id="CHEBI:597326"/>
    </cofactor>
</comment>
<accession>A0ABQ0ACF2</accession>
<dbReference type="InterPro" id="IPR015424">
    <property type="entry name" value="PyrdxlP-dep_Trfase"/>
</dbReference>
<sequence>MFVQDTEDQIFIDCLAGAGTFALGHNHPDVVNAVTEYISTGGPWQTLDITSPAKNNFVSEVYKILPDEFSQSAKLQFCGPAGTDAMEAAIKLAKIATGRSGIWSFSGAYHGMTNGTLALMGNINTKSPVPGLMADVQFMPFPYEYRCPFGLTGAESIKANLNYLEHQLSDQHSGTPLPAAIVVEAIQGEGGVIPAPKEWLQGLREITERHGVLLILDEIQCGIGRSGDMFAFEIADINPDVIAMSKAVGGGLPMALIAYHEKLDQWKPGAHTGTFRGNQLAMISGAKTLKILRETNLIESVKEKGQFLLESLHNLKSDCDFIGDIRGRGLMIGIEIVDTQSAGKSKAPNPELATKIQQQCLQQGLILETGGRSGATIRFLPPLNISQEELKTVTNIFISSVAEVMRNL</sequence>
<dbReference type="GO" id="GO:0008483">
    <property type="term" value="F:transaminase activity"/>
    <property type="evidence" value="ECO:0007669"/>
    <property type="project" value="UniProtKB-KW"/>
</dbReference>
<dbReference type="NCBIfam" id="TIGR00709">
    <property type="entry name" value="dat"/>
    <property type="match status" value="1"/>
</dbReference>
<dbReference type="SUPFAM" id="SSF53383">
    <property type="entry name" value="PLP-dependent transferases"/>
    <property type="match status" value="1"/>
</dbReference>
<dbReference type="Gene3D" id="3.40.640.10">
    <property type="entry name" value="Type I PLP-dependent aspartate aminotransferase-like (Major domain)"/>
    <property type="match status" value="1"/>
</dbReference>
<dbReference type="PANTHER" id="PTHR43552">
    <property type="entry name" value="DIAMINOBUTYRATE--2-OXOGLUTARATE AMINOTRANSFERASE"/>
    <property type="match status" value="1"/>
</dbReference>